<evidence type="ECO:0000256" key="1">
    <source>
        <dbReference type="SAM" id="MobiDB-lite"/>
    </source>
</evidence>
<protein>
    <submittedName>
        <fullName evidence="2">Uncharacterized protein</fullName>
    </submittedName>
</protein>
<dbReference type="EMBL" id="BEXB01000001">
    <property type="protein sequence ID" value="GAY74495.1"/>
    <property type="molecule type" value="Genomic_DNA"/>
</dbReference>
<gene>
    <name evidence="2" type="ORF">NBRC111894_49</name>
</gene>
<evidence type="ECO:0000313" key="2">
    <source>
        <dbReference type="EMBL" id="GAY74495.1"/>
    </source>
</evidence>
<dbReference type="Proteomes" id="UP000319716">
    <property type="component" value="Unassembled WGS sequence"/>
</dbReference>
<organism evidence="2 3">
    <name type="scientific">Sporolactobacillus inulinus</name>
    <dbReference type="NCBI Taxonomy" id="2078"/>
    <lineage>
        <taxon>Bacteria</taxon>
        <taxon>Bacillati</taxon>
        <taxon>Bacillota</taxon>
        <taxon>Bacilli</taxon>
        <taxon>Bacillales</taxon>
        <taxon>Sporolactobacillaceae</taxon>
        <taxon>Sporolactobacillus</taxon>
    </lineage>
</organism>
<feature type="region of interest" description="Disordered" evidence="1">
    <location>
        <begin position="1"/>
        <end position="39"/>
    </location>
</feature>
<reference evidence="2 3" key="1">
    <citation type="submission" date="2017-11" db="EMBL/GenBank/DDBJ databases">
        <title>Draft Genome Sequence of Sporolactobacillus inulinus NBRC 111894 Isolated from Koso, a Japanese Sugar-Vegetable Fermented Beverage.</title>
        <authorList>
            <person name="Chiou T.Y."/>
            <person name="Oshima K."/>
            <person name="Suda W."/>
            <person name="Hattori M."/>
            <person name="Takahashi T."/>
        </authorList>
    </citation>
    <scope>NUCLEOTIDE SEQUENCE [LARGE SCALE GENOMIC DNA]</scope>
    <source>
        <strain evidence="2 3">NBRC111894</strain>
    </source>
</reference>
<dbReference type="AlphaFoldDB" id="A0A4Y1Z640"/>
<accession>A0A4Y1Z640</accession>
<sequence>MLQDKPESGMIKGANDCESNSPCHMEERSRLKRKRNEDE</sequence>
<feature type="compositionally biased region" description="Basic and acidic residues" evidence="1">
    <location>
        <begin position="24"/>
        <end position="39"/>
    </location>
</feature>
<name>A0A4Y1Z640_9BACL</name>
<comment type="caution">
    <text evidence="2">The sequence shown here is derived from an EMBL/GenBank/DDBJ whole genome shotgun (WGS) entry which is preliminary data.</text>
</comment>
<evidence type="ECO:0000313" key="3">
    <source>
        <dbReference type="Proteomes" id="UP000319716"/>
    </source>
</evidence>
<proteinExistence type="predicted"/>